<dbReference type="WBParaSite" id="SPAL_0001285300.1">
    <property type="protein sequence ID" value="SPAL_0001285300.1"/>
    <property type="gene ID" value="SPAL_0001285300"/>
</dbReference>
<keyword evidence="1" id="KW-1185">Reference proteome</keyword>
<sequence length="497" mass="57872">MQEITDEMMENRKKHYKAENYQLEYSRGLSQPIYFSKILKGQKIDKYTKSYCHDNIERSVNVYKLSLTDDFLKSEKYNDKLVLSINEVVRKVKIELYISRPYANLIGDSFEVLTKHLFCNLRYCEIGFFHSCDRNSQNSGIFGALLTVFRSEMFGYYYIGFTSSNEYRNLILKLIPKNNDNKHVFNVVFCPGENWVHKRSEVDYFLDDSNLVGAILMDNSTRRLFLKLAYCHNNNNKIFIKCGRLDQKYMSSIDVGYECNDYNKEEANRIHNKDEKKTDMLVISNDILMCNGHNIFKSSSIIISVLPPENNFNKAGIFKVSKVNQTTNLYPEQELQLIDVNDIIKTHSGATEYLGYVVNYEPKCRVPYLNVKLYLKISDTIQKFENKANDNFGKIDTYVVDRKGINSVPVGCHVVFDEKKHPAFNHFYENCCQPSLLMFNGKTKKFIEITDIQSFQPNNMYKCALKVKNANSKSGQQKYIHETDFTINLIDPSLNKT</sequence>
<accession>A0A0N5C4H1</accession>
<organism evidence="1 2">
    <name type="scientific">Strongyloides papillosus</name>
    <name type="common">Intestinal threadworm</name>
    <dbReference type="NCBI Taxonomy" id="174720"/>
    <lineage>
        <taxon>Eukaryota</taxon>
        <taxon>Metazoa</taxon>
        <taxon>Ecdysozoa</taxon>
        <taxon>Nematoda</taxon>
        <taxon>Chromadorea</taxon>
        <taxon>Rhabditida</taxon>
        <taxon>Tylenchina</taxon>
        <taxon>Panagrolaimomorpha</taxon>
        <taxon>Strongyloidoidea</taxon>
        <taxon>Strongyloididae</taxon>
        <taxon>Strongyloides</taxon>
    </lineage>
</organism>
<dbReference type="Proteomes" id="UP000046392">
    <property type="component" value="Unplaced"/>
</dbReference>
<name>A0A0N5C4H1_STREA</name>
<evidence type="ECO:0000313" key="2">
    <source>
        <dbReference type="WBParaSite" id="SPAL_0001285300.1"/>
    </source>
</evidence>
<reference evidence="2" key="1">
    <citation type="submission" date="2017-02" db="UniProtKB">
        <authorList>
            <consortium name="WormBaseParasite"/>
        </authorList>
    </citation>
    <scope>IDENTIFICATION</scope>
</reference>
<dbReference type="AlphaFoldDB" id="A0A0N5C4H1"/>
<protein>
    <submittedName>
        <fullName evidence="2">EGF-like domain-containing protein</fullName>
    </submittedName>
</protein>
<proteinExistence type="predicted"/>
<evidence type="ECO:0000313" key="1">
    <source>
        <dbReference type="Proteomes" id="UP000046392"/>
    </source>
</evidence>